<dbReference type="InterPro" id="IPR002901">
    <property type="entry name" value="MGlyc_endo_b_GlcNAc-like_dom"/>
</dbReference>
<protein>
    <submittedName>
        <fullName evidence="2">Mannosyl-glycoprotein endo-beta-N-acetylglucosaminidase</fullName>
    </submittedName>
</protein>
<evidence type="ECO:0000259" key="1">
    <source>
        <dbReference type="Pfam" id="PF01832"/>
    </source>
</evidence>
<name>A0A517DSY8_9FIRM</name>
<evidence type="ECO:0000313" key="3">
    <source>
        <dbReference type="Proteomes" id="UP000320776"/>
    </source>
</evidence>
<gene>
    <name evidence="2" type="ORF">SPTER_17880</name>
</gene>
<dbReference type="Proteomes" id="UP000320776">
    <property type="component" value="Chromosome"/>
</dbReference>
<proteinExistence type="predicted"/>
<dbReference type="OrthoDB" id="1629550at2"/>
<keyword evidence="3" id="KW-1185">Reference proteome</keyword>
<dbReference type="RefSeq" id="WP_144350067.1">
    <property type="nucleotide sequence ID" value="NZ_CP036259.1"/>
</dbReference>
<dbReference type="AlphaFoldDB" id="A0A517DSY8"/>
<dbReference type="KEGG" id="sted:SPTER_17880"/>
<sequence length="146" mass="16402">MNQYFYDLAKQAAAVANEGFGDIIKPEWIYCQWCHETGGFTSTLASEYYNLGGLTQVTPNDAPQPDGQYYYKQFASYEAYAEYFGKYLRYYEEDGLYAAASLEDYIAALKHGGYFGDTLANYLASVKGIYAANFASFDVQADSAER</sequence>
<dbReference type="GO" id="GO:0004040">
    <property type="term" value="F:amidase activity"/>
    <property type="evidence" value="ECO:0007669"/>
    <property type="project" value="InterPro"/>
</dbReference>
<accession>A0A517DSY8</accession>
<dbReference type="EMBL" id="CP036259">
    <property type="protein sequence ID" value="QDR80461.1"/>
    <property type="molecule type" value="Genomic_DNA"/>
</dbReference>
<feature type="domain" description="Mannosyl-glycoprotein endo-beta-N-acetylglucosamidase-like" evidence="1">
    <location>
        <begin position="24"/>
        <end position="131"/>
    </location>
</feature>
<organism evidence="2 3">
    <name type="scientific">Sporomusa termitida</name>
    <dbReference type="NCBI Taxonomy" id="2377"/>
    <lineage>
        <taxon>Bacteria</taxon>
        <taxon>Bacillati</taxon>
        <taxon>Bacillota</taxon>
        <taxon>Negativicutes</taxon>
        <taxon>Selenomonadales</taxon>
        <taxon>Sporomusaceae</taxon>
        <taxon>Sporomusa</taxon>
    </lineage>
</organism>
<reference evidence="2 3" key="1">
    <citation type="submission" date="2019-02" db="EMBL/GenBank/DDBJ databases">
        <title>Closed genome of Sporomusa termitida DSM 4440.</title>
        <authorList>
            <person name="Poehlein A."/>
            <person name="Daniel R."/>
        </authorList>
    </citation>
    <scope>NUCLEOTIDE SEQUENCE [LARGE SCALE GENOMIC DNA]</scope>
    <source>
        <strain evidence="2 3">DSM 4440</strain>
    </source>
</reference>
<dbReference type="Pfam" id="PF01832">
    <property type="entry name" value="Glucosaminidase"/>
    <property type="match status" value="1"/>
</dbReference>
<dbReference type="Gene3D" id="1.10.530.10">
    <property type="match status" value="1"/>
</dbReference>
<evidence type="ECO:0000313" key="2">
    <source>
        <dbReference type="EMBL" id="QDR80461.1"/>
    </source>
</evidence>